<dbReference type="Proteomes" id="UP001412239">
    <property type="component" value="Unassembled WGS sequence"/>
</dbReference>
<accession>A0A292Q2D7</accession>
<evidence type="ECO:0000313" key="2">
    <source>
        <dbReference type="Proteomes" id="UP001412239"/>
    </source>
</evidence>
<dbReference type="AlphaFoldDB" id="A0A292Q2D7"/>
<organism evidence="1 2">
    <name type="scientific">Tuber aestivum</name>
    <name type="common">summer truffle</name>
    <dbReference type="NCBI Taxonomy" id="59557"/>
    <lineage>
        <taxon>Eukaryota</taxon>
        <taxon>Fungi</taxon>
        <taxon>Dikarya</taxon>
        <taxon>Ascomycota</taxon>
        <taxon>Pezizomycotina</taxon>
        <taxon>Pezizomycetes</taxon>
        <taxon>Pezizales</taxon>
        <taxon>Tuberaceae</taxon>
        <taxon>Tuber</taxon>
    </lineage>
</organism>
<evidence type="ECO:0000313" key="1">
    <source>
        <dbReference type="EMBL" id="CUS13231.1"/>
    </source>
</evidence>
<dbReference type="EMBL" id="LN890976">
    <property type="protein sequence ID" value="CUS13231.1"/>
    <property type="molecule type" value="Genomic_DNA"/>
</dbReference>
<proteinExistence type="predicted"/>
<name>A0A292Q2D7_9PEZI</name>
<sequence>MLWPGPQGLAVVRTDDLLRPGIQELAHLPTRFPNVRQSRSQFAFSRLETSIRNNLLQQLPQPKQKPTNNHKTSLSRLFRVYFFYPYYDIIPRLGFPSTYRTCNGKSGRFGGLSDFSRPFIIYQPIFYIFYFHLSTRDEKR</sequence>
<gene>
    <name evidence="1" type="ORF">GSTUAT00002678001</name>
</gene>
<protein>
    <submittedName>
        <fullName evidence="1">Uncharacterized protein</fullName>
    </submittedName>
</protein>
<reference evidence="1" key="1">
    <citation type="submission" date="2015-10" db="EMBL/GenBank/DDBJ databases">
        <authorList>
            <person name="Regsiter A."/>
            <person name="william w."/>
        </authorList>
    </citation>
    <scope>NUCLEOTIDE SEQUENCE</scope>
    <source>
        <strain evidence="1">Montdore</strain>
    </source>
</reference>
<keyword evidence="2" id="KW-1185">Reference proteome</keyword>